<proteinExistence type="predicted"/>
<dbReference type="EMBL" id="GBRH01251155">
    <property type="protein sequence ID" value="JAD46740.1"/>
    <property type="molecule type" value="Transcribed_RNA"/>
</dbReference>
<sequence>MLPETTDPVFLYYDSTIYAEYFADFLM</sequence>
<reference evidence="1" key="2">
    <citation type="journal article" date="2015" name="Data Brief">
        <title>Shoot transcriptome of the giant reed, Arundo donax.</title>
        <authorList>
            <person name="Barrero R.A."/>
            <person name="Guerrero F.D."/>
            <person name="Moolhuijzen P."/>
            <person name="Goolsby J.A."/>
            <person name="Tidwell J."/>
            <person name="Bellgard S.E."/>
            <person name="Bellgard M.I."/>
        </authorList>
    </citation>
    <scope>NUCLEOTIDE SEQUENCE</scope>
    <source>
        <tissue evidence="1">Shoot tissue taken approximately 20 cm above the soil surface</tissue>
    </source>
</reference>
<evidence type="ECO:0000313" key="1">
    <source>
        <dbReference type="EMBL" id="JAD46740.1"/>
    </source>
</evidence>
<reference evidence="1" key="1">
    <citation type="submission" date="2014-09" db="EMBL/GenBank/DDBJ databases">
        <authorList>
            <person name="Magalhaes I.L.F."/>
            <person name="Oliveira U."/>
            <person name="Santos F.R."/>
            <person name="Vidigal T.H.D.A."/>
            <person name="Brescovit A.D."/>
            <person name="Santos A.J."/>
        </authorList>
    </citation>
    <scope>NUCLEOTIDE SEQUENCE</scope>
    <source>
        <tissue evidence="1">Shoot tissue taken approximately 20 cm above the soil surface</tissue>
    </source>
</reference>
<dbReference type="AlphaFoldDB" id="A0A0A9ACP9"/>
<protein>
    <submittedName>
        <fullName evidence="1">Uncharacterized protein</fullName>
    </submittedName>
</protein>
<organism evidence="1">
    <name type="scientific">Arundo donax</name>
    <name type="common">Giant reed</name>
    <name type="synonym">Donax arundinaceus</name>
    <dbReference type="NCBI Taxonomy" id="35708"/>
    <lineage>
        <taxon>Eukaryota</taxon>
        <taxon>Viridiplantae</taxon>
        <taxon>Streptophyta</taxon>
        <taxon>Embryophyta</taxon>
        <taxon>Tracheophyta</taxon>
        <taxon>Spermatophyta</taxon>
        <taxon>Magnoliopsida</taxon>
        <taxon>Liliopsida</taxon>
        <taxon>Poales</taxon>
        <taxon>Poaceae</taxon>
        <taxon>PACMAD clade</taxon>
        <taxon>Arundinoideae</taxon>
        <taxon>Arundineae</taxon>
        <taxon>Arundo</taxon>
    </lineage>
</organism>
<name>A0A0A9ACP9_ARUDO</name>
<accession>A0A0A9ACP9</accession>